<keyword evidence="3" id="KW-1185">Reference proteome</keyword>
<protein>
    <submittedName>
        <fullName evidence="2">F-box/LRR-repeat protein</fullName>
    </submittedName>
</protein>
<proteinExistence type="predicted"/>
<dbReference type="Proteomes" id="UP000265520">
    <property type="component" value="Unassembled WGS sequence"/>
</dbReference>
<feature type="compositionally biased region" description="Basic and acidic residues" evidence="1">
    <location>
        <begin position="1"/>
        <end position="19"/>
    </location>
</feature>
<comment type="caution">
    <text evidence="2">The sequence shown here is derived from an EMBL/GenBank/DDBJ whole genome shotgun (WGS) entry which is preliminary data.</text>
</comment>
<evidence type="ECO:0000313" key="3">
    <source>
        <dbReference type="Proteomes" id="UP000265520"/>
    </source>
</evidence>
<name>A0A392MU66_9FABA</name>
<accession>A0A392MU66</accession>
<dbReference type="AlphaFoldDB" id="A0A392MU66"/>
<sequence length="164" mass="18473">MEEKRLNKNGREGPWKGEAEQEGWIQEDTGSEPVTLDSIDSFVTDVDGDLSSIVDELVKLLNDDWEKMEDNNCTDLIVYDSRNLTNLALFALVGNCSSLSEIRMEYTTIGKETVENSNSLIDGYFCSSSFEVVVMEEDMLCSVQLFPSRSMVFLLSKPGSRVWC</sequence>
<organism evidence="2 3">
    <name type="scientific">Trifolium medium</name>
    <dbReference type="NCBI Taxonomy" id="97028"/>
    <lineage>
        <taxon>Eukaryota</taxon>
        <taxon>Viridiplantae</taxon>
        <taxon>Streptophyta</taxon>
        <taxon>Embryophyta</taxon>
        <taxon>Tracheophyta</taxon>
        <taxon>Spermatophyta</taxon>
        <taxon>Magnoliopsida</taxon>
        <taxon>eudicotyledons</taxon>
        <taxon>Gunneridae</taxon>
        <taxon>Pentapetalae</taxon>
        <taxon>rosids</taxon>
        <taxon>fabids</taxon>
        <taxon>Fabales</taxon>
        <taxon>Fabaceae</taxon>
        <taxon>Papilionoideae</taxon>
        <taxon>50 kb inversion clade</taxon>
        <taxon>NPAAA clade</taxon>
        <taxon>Hologalegina</taxon>
        <taxon>IRL clade</taxon>
        <taxon>Trifolieae</taxon>
        <taxon>Trifolium</taxon>
    </lineage>
</organism>
<feature type="region of interest" description="Disordered" evidence="1">
    <location>
        <begin position="1"/>
        <end position="31"/>
    </location>
</feature>
<evidence type="ECO:0000256" key="1">
    <source>
        <dbReference type="SAM" id="MobiDB-lite"/>
    </source>
</evidence>
<evidence type="ECO:0000313" key="2">
    <source>
        <dbReference type="EMBL" id="MCH89834.1"/>
    </source>
</evidence>
<gene>
    <name evidence="2" type="ORF">A2U01_0010736</name>
</gene>
<reference evidence="2 3" key="1">
    <citation type="journal article" date="2018" name="Front. Plant Sci.">
        <title>Red Clover (Trifolium pratense) and Zigzag Clover (T. medium) - A Picture of Genomic Similarities and Differences.</title>
        <authorList>
            <person name="Dluhosova J."/>
            <person name="Istvanek J."/>
            <person name="Nedelnik J."/>
            <person name="Repkova J."/>
        </authorList>
    </citation>
    <scope>NUCLEOTIDE SEQUENCE [LARGE SCALE GENOMIC DNA]</scope>
    <source>
        <strain evidence="3">cv. 10/8</strain>
        <tissue evidence="2">Leaf</tissue>
    </source>
</reference>
<dbReference type="EMBL" id="LXQA010017012">
    <property type="protein sequence ID" value="MCH89834.1"/>
    <property type="molecule type" value="Genomic_DNA"/>
</dbReference>